<dbReference type="Proteomes" id="UP000235786">
    <property type="component" value="Unassembled WGS sequence"/>
</dbReference>
<gene>
    <name evidence="1" type="ORF">L207DRAFT_511189</name>
</gene>
<dbReference type="AlphaFoldDB" id="A0A2J6RRZ5"/>
<organism evidence="1 2">
    <name type="scientific">Hyaloscypha variabilis (strain UAMH 11265 / GT02V1 / F)</name>
    <name type="common">Meliniomyces variabilis</name>
    <dbReference type="NCBI Taxonomy" id="1149755"/>
    <lineage>
        <taxon>Eukaryota</taxon>
        <taxon>Fungi</taxon>
        <taxon>Dikarya</taxon>
        <taxon>Ascomycota</taxon>
        <taxon>Pezizomycotina</taxon>
        <taxon>Leotiomycetes</taxon>
        <taxon>Helotiales</taxon>
        <taxon>Hyaloscyphaceae</taxon>
        <taxon>Hyaloscypha</taxon>
        <taxon>Hyaloscypha variabilis</taxon>
    </lineage>
</organism>
<evidence type="ECO:0000313" key="1">
    <source>
        <dbReference type="EMBL" id="PMD41296.1"/>
    </source>
</evidence>
<accession>A0A2J6RRZ5</accession>
<keyword evidence="2" id="KW-1185">Reference proteome</keyword>
<name>A0A2J6RRZ5_HYAVF</name>
<reference evidence="1 2" key="1">
    <citation type="submission" date="2016-04" db="EMBL/GenBank/DDBJ databases">
        <title>A degradative enzymes factory behind the ericoid mycorrhizal symbiosis.</title>
        <authorList>
            <consortium name="DOE Joint Genome Institute"/>
            <person name="Martino E."/>
            <person name="Morin E."/>
            <person name="Grelet G."/>
            <person name="Kuo A."/>
            <person name="Kohler A."/>
            <person name="Daghino S."/>
            <person name="Barry K."/>
            <person name="Choi C."/>
            <person name="Cichocki N."/>
            <person name="Clum A."/>
            <person name="Copeland A."/>
            <person name="Hainaut M."/>
            <person name="Haridas S."/>
            <person name="Labutti K."/>
            <person name="Lindquist E."/>
            <person name="Lipzen A."/>
            <person name="Khouja H.-R."/>
            <person name="Murat C."/>
            <person name="Ohm R."/>
            <person name="Olson A."/>
            <person name="Spatafora J."/>
            <person name="Veneault-Fourrey C."/>
            <person name="Henrissat B."/>
            <person name="Grigoriev I."/>
            <person name="Martin F."/>
            <person name="Perotto S."/>
        </authorList>
    </citation>
    <scope>NUCLEOTIDE SEQUENCE [LARGE SCALE GENOMIC DNA]</scope>
    <source>
        <strain evidence="1 2">F</strain>
    </source>
</reference>
<dbReference type="EMBL" id="KZ613944">
    <property type="protein sequence ID" value="PMD41296.1"/>
    <property type="molecule type" value="Genomic_DNA"/>
</dbReference>
<proteinExistence type="predicted"/>
<protein>
    <submittedName>
        <fullName evidence="1">Uncharacterized protein</fullName>
    </submittedName>
</protein>
<sequence length="73" mass="7917">MKILVLILSRTGTSSLSPRQLLIDRNPPRLLLQVVVTEKPPDALSQSSSFPSSLPHPQNPSISILLAPNLHVS</sequence>
<evidence type="ECO:0000313" key="2">
    <source>
        <dbReference type="Proteomes" id="UP000235786"/>
    </source>
</evidence>